<evidence type="ECO:0000256" key="1">
    <source>
        <dbReference type="ARBA" id="ARBA00023015"/>
    </source>
</evidence>
<keyword evidence="1" id="KW-0805">Transcription regulation</keyword>
<dbReference type="GO" id="GO:0003700">
    <property type="term" value="F:DNA-binding transcription factor activity"/>
    <property type="evidence" value="ECO:0007669"/>
    <property type="project" value="InterPro"/>
</dbReference>
<accession>A0A9D8PJW4</accession>
<evidence type="ECO:0000256" key="2">
    <source>
        <dbReference type="ARBA" id="ARBA00023125"/>
    </source>
</evidence>
<protein>
    <submittedName>
        <fullName evidence="6">MarR family transcriptional regulator</fullName>
    </submittedName>
</protein>
<organism evidence="6 7">
    <name type="scientific">Candidatus Zymogenus saltonus</name>
    <dbReference type="NCBI Taxonomy" id="2844893"/>
    <lineage>
        <taxon>Bacteria</taxon>
        <taxon>Deltaproteobacteria</taxon>
        <taxon>Candidatus Zymogenia</taxon>
        <taxon>Candidatus Zymogeniales</taxon>
        <taxon>Candidatus Zymogenaceae</taxon>
        <taxon>Candidatus Zymogenus</taxon>
    </lineage>
</organism>
<keyword evidence="4" id="KW-0175">Coiled coil</keyword>
<dbReference type="SMART" id="SM00347">
    <property type="entry name" value="HTH_MARR"/>
    <property type="match status" value="1"/>
</dbReference>
<dbReference type="Gene3D" id="1.10.10.10">
    <property type="entry name" value="Winged helix-like DNA-binding domain superfamily/Winged helix DNA-binding domain"/>
    <property type="match status" value="1"/>
</dbReference>
<evidence type="ECO:0000313" key="7">
    <source>
        <dbReference type="Proteomes" id="UP000809273"/>
    </source>
</evidence>
<feature type="coiled-coil region" evidence="4">
    <location>
        <begin position="120"/>
        <end position="147"/>
    </location>
</feature>
<dbReference type="InterPro" id="IPR000835">
    <property type="entry name" value="HTH_MarR-typ"/>
</dbReference>
<dbReference type="Pfam" id="PF01047">
    <property type="entry name" value="MarR"/>
    <property type="match status" value="1"/>
</dbReference>
<sequence length="153" mass="17545">MKLKREGAFLVARINQTAGRIFTNILREHKIGHITPAQGRILFVLWRKDNIPIQQLAKETSLSKSTLTAMLDGLEIAGHIKRIRSKSDRREVLIKLTEKDQNLMDTYAKVSEEIAAIVCRGFTEEELDDLEDKLRRILDNLISCEAEMKQNSK</sequence>
<dbReference type="SUPFAM" id="SSF46785">
    <property type="entry name" value="Winged helix' DNA-binding domain"/>
    <property type="match status" value="1"/>
</dbReference>
<evidence type="ECO:0000256" key="4">
    <source>
        <dbReference type="SAM" id="Coils"/>
    </source>
</evidence>
<dbReference type="PROSITE" id="PS50995">
    <property type="entry name" value="HTH_MARR_2"/>
    <property type="match status" value="1"/>
</dbReference>
<reference evidence="6" key="1">
    <citation type="journal article" date="2021" name="Environ. Microbiol.">
        <title>Genomic characterization of three novel Desulfobacterota classes expand the metabolic and phylogenetic diversity of the phylum.</title>
        <authorList>
            <person name="Murphy C.L."/>
            <person name="Biggerstaff J."/>
            <person name="Eichhorn A."/>
            <person name="Ewing E."/>
            <person name="Shahan R."/>
            <person name="Soriano D."/>
            <person name="Stewart S."/>
            <person name="VanMol K."/>
            <person name="Walker R."/>
            <person name="Walters P."/>
            <person name="Elshahed M.S."/>
            <person name="Youssef N.H."/>
        </authorList>
    </citation>
    <scope>NUCLEOTIDE SEQUENCE</scope>
    <source>
        <strain evidence="6">Zod_Metabat.24</strain>
    </source>
</reference>
<dbReference type="PRINTS" id="PR00598">
    <property type="entry name" value="HTHMARR"/>
</dbReference>
<feature type="domain" description="HTH marR-type" evidence="5">
    <location>
        <begin position="1"/>
        <end position="139"/>
    </location>
</feature>
<dbReference type="InterPro" id="IPR036390">
    <property type="entry name" value="WH_DNA-bd_sf"/>
</dbReference>
<dbReference type="EMBL" id="JAFGIX010000019">
    <property type="protein sequence ID" value="MBN1572326.1"/>
    <property type="molecule type" value="Genomic_DNA"/>
</dbReference>
<comment type="caution">
    <text evidence="6">The sequence shown here is derived from an EMBL/GenBank/DDBJ whole genome shotgun (WGS) entry which is preliminary data.</text>
</comment>
<reference evidence="6" key="2">
    <citation type="submission" date="2021-01" db="EMBL/GenBank/DDBJ databases">
        <authorList>
            <person name="Hahn C.R."/>
            <person name="Youssef N.H."/>
            <person name="Elshahed M."/>
        </authorList>
    </citation>
    <scope>NUCLEOTIDE SEQUENCE</scope>
    <source>
        <strain evidence="6">Zod_Metabat.24</strain>
    </source>
</reference>
<dbReference type="GO" id="GO:0003677">
    <property type="term" value="F:DNA binding"/>
    <property type="evidence" value="ECO:0007669"/>
    <property type="project" value="UniProtKB-KW"/>
</dbReference>
<keyword evidence="2" id="KW-0238">DNA-binding</keyword>
<keyword evidence="3" id="KW-0804">Transcription</keyword>
<dbReference type="Proteomes" id="UP000809273">
    <property type="component" value="Unassembled WGS sequence"/>
</dbReference>
<dbReference type="PANTHER" id="PTHR42756">
    <property type="entry name" value="TRANSCRIPTIONAL REGULATOR, MARR"/>
    <property type="match status" value="1"/>
</dbReference>
<dbReference type="PANTHER" id="PTHR42756:SF1">
    <property type="entry name" value="TRANSCRIPTIONAL REPRESSOR OF EMRAB OPERON"/>
    <property type="match status" value="1"/>
</dbReference>
<dbReference type="InterPro" id="IPR036388">
    <property type="entry name" value="WH-like_DNA-bd_sf"/>
</dbReference>
<gene>
    <name evidence="6" type="ORF">JW984_03925</name>
</gene>
<proteinExistence type="predicted"/>
<evidence type="ECO:0000256" key="3">
    <source>
        <dbReference type="ARBA" id="ARBA00023163"/>
    </source>
</evidence>
<name>A0A9D8PJW4_9DELT</name>
<evidence type="ECO:0000259" key="5">
    <source>
        <dbReference type="PROSITE" id="PS50995"/>
    </source>
</evidence>
<evidence type="ECO:0000313" key="6">
    <source>
        <dbReference type="EMBL" id="MBN1572326.1"/>
    </source>
</evidence>
<dbReference type="AlphaFoldDB" id="A0A9D8PJW4"/>